<reference evidence="1 2" key="1">
    <citation type="submission" date="2019-03" db="EMBL/GenBank/DDBJ databases">
        <title>Porphyromonas levii Isolated from the Uterus of Dairy Cows.</title>
        <authorList>
            <person name="Francis A.M."/>
        </authorList>
    </citation>
    <scope>NUCLEOTIDE SEQUENCE [LARGE SCALE GENOMIC DNA]</scope>
    <source>
        <strain evidence="1 2">AF5678</strain>
    </source>
</reference>
<organism evidence="1 2">
    <name type="scientific">Porphyromonas levii</name>
    <dbReference type="NCBI Taxonomy" id="28114"/>
    <lineage>
        <taxon>Bacteria</taxon>
        <taxon>Pseudomonadati</taxon>
        <taxon>Bacteroidota</taxon>
        <taxon>Bacteroidia</taxon>
        <taxon>Bacteroidales</taxon>
        <taxon>Porphyromonadaceae</taxon>
        <taxon>Porphyromonas</taxon>
    </lineage>
</organism>
<comment type="caution">
    <text evidence="1">The sequence shown here is derived from an EMBL/GenBank/DDBJ whole genome shotgun (WGS) entry which is preliminary data.</text>
</comment>
<accession>A0A4Y8WLT2</accession>
<protein>
    <submittedName>
        <fullName evidence="1">DUF4276 family protein</fullName>
    </submittedName>
</protein>
<dbReference type="Proteomes" id="UP000297225">
    <property type="component" value="Unassembled WGS sequence"/>
</dbReference>
<dbReference type="AlphaFoldDB" id="A0A4Y8WLT2"/>
<name>A0A4Y8WLT2_9PORP</name>
<evidence type="ECO:0000313" key="1">
    <source>
        <dbReference type="EMBL" id="TFH93936.1"/>
    </source>
</evidence>
<dbReference type="InterPro" id="IPR025455">
    <property type="entry name" value="DUF4276"/>
</dbReference>
<feature type="non-terminal residue" evidence="1">
    <location>
        <position position="136"/>
    </location>
</feature>
<dbReference type="RefSeq" id="WP_134852698.1">
    <property type="nucleotide sequence ID" value="NZ_SPNC01000249.1"/>
</dbReference>
<evidence type="ECO:0000313" key="2">
    <source>
        <dbReference type="Proteomes" id="UP000297225"/>
    </source>
</evidence>
<dbReference type="Pfam" id="PF14103">
    <property type="entry name" value="DUF4276"/>
    <property type="match status" value="1"/>
</dbReference>
<keyword evidence="2" id="KW-1185">Reference proteome</keyword>
<sequence length="136" mass="15988">MMHIIVICEGETEQEFCQKTLSRHLAPYNITIGSPIIGKSRGGIVKWSSLKNQITAHLRQATRSYVTTLIDYYGIETKHEFPEWEESKSIVNKEERMDFLEGRMKADINNDIQHRFIPYIQLHEFEGLLFNRIDLF</sequence>
<gene>
    <name evidence="1" type="ORF">E4P47_09650</name>
</gene>
<proteinExistence type="predicted"/>
<dbReference type="EMBL" id="SPNC01000249">
    <property type="protein sequence ID" value="TFH93936.1"/>
    <property type="molecule type" value="Genomic_DNA"/>
</dbReference>